<protein>
    <submittedName>
        <fullName evidence="2">Uncharacterized protein</fullName>
    </submittedName>
</protein>
<evidence type="ECO:0000313" key="3">
    <source>
        <dbReference type="Proteomes" id="UP000315295"/>
    </source>
</evidence>
<feature type="compositionally biased region" description="Basic residues" evidence="1">
    <location>
        <begin position="1"/>
        <end position="14"/>
    </location>
</feature>
<evidence type="ECO:0000313" key="2">
    <source>
        <dbReference type="EMBL" id="TQE06605.1"/>
    </source>
</evidence>
<reference evidence="2 3" key="1">
    <citation type="journal article" date="2019" name="G3 (Bethesda)">
        <title>Sequencing of a Wild Apple (Malus baccata) Genome Unravels the Differences Between Cultivated and Wild Apple Species Regarding Disease Resistance and Cold Tolerance.</title>
        <authorList>
            <person name="Chen X."/>
        </authorList>
    </citation>
    <scope>NUCLEOTIDE SEQUENCE [LARGE SCALE GENOMIC DNA]</scope>
    <source>
        <strain evidence="3">cv. Shandingzi</strain>
        <tissue evidence="2">Leaves</tissue>
    </source>
</reference>
<dbReference type="Proteomes" id="UP000315295">
    <property type="component" value="Unassembled WGS sequence"/>
</dbReference>
<comment type="caution">
    <text evidence="2">The sequence shown here is derived from an EMBL/GenBank/DDBJ whole genome shotgun (WGS) entry which is preliminary data.</text>
</comment>
<accession>A0A540N6D2</accession>
<proteinExistence type="predicted"/>
<sequence length="58" mass="6266">MGSRRIMGRRRRPNGLKSSEMASVMASPWSPRKYGTMITATTTTASRIPWGGVPAGLS</sequence>
<keyword evidence="3" id="KW-1185">Reference proteome</keyword>
<gene>
    <name evidence="2" type="ORF">C1H46_007847</name>
</gene>
<dbReference type="AlphaFoldDB" id="A0A540N6D2"/>
<evidence type="ECO:0000256" key="1">
    <source>
        <dbReference type="SAM" id="MobiDB-lite"/>
    </source>
</evidence>
<name>A0A540N6D2_MALBA</name>
<feature type="region of interest" description="Disordered" evidence="1">
    <location>
        <begin position="1"/>
        <end position="24"/>
    </location>
</feature>
<organism evidence="2 3">
    <name type="scientific">Malus baccata</name>
    <name type="common">Siberian crab apple</name>
    <name type="synonym">Pyrus baccata</name>
    <dbReference type="NCBI Taxonomy" id="106549"/>
    <lineage>
        <taxon>Eukaryota</taxon>
        <taxon>Viridiplantae</taxon>
        <taxon>Streptophyta</taxon>
        <taxon>Embryophyta</taxon>
        <taxon>Tracheophyta</taxon>
        <taxon>Spermatophyta</taxon>
        <taxon>Magnoliopsida</taxon>
        <taxon>eudicotyledons</taxon>
        <taxon>Gunneridae</taxon>
        <taxon>Pentapetalae</taxon>
        <taxon>rosids</taxon>
        <taxon>fabids</taxon>
        <taxon>Rosales</taxon>
        <taxon>Rosaceae</taxon>
        <taxon>Amygdaloideae</taxon>
        <taxon>Maleae</taxon>
        <taxon>Malus</taxon>
    </lineage>
</organism>
<dbReference type="EMBL" id="VIEB01000101">
    <property type="protein sequence ID" value="TQE06605.1"/>
    <property type="molecule type" value="Genomic_DNA"/>
</dbReference>